<evidence type="ECO:0000313" key="2">
    <source>
        <dbReference type="Proteomes" id="UP001172102"/>
    </source>
</evidence>
<gene>
    <name evidence="1" type="ORF">B0H67DRAFT_578055</name>
</gene>
<protein>
    <submittedName>
        <fullName evidence="1">Uncharacterized protein</fullName>
    </submittedName>
</protein>
<accession>A0AA40E1S7</accession>
<organism evidence="1 2">
    <name type="scientific">Lasiosphaeris hirsuta</name>
    <dbReference type="NCBI Taxonomy" id="260670"/>
    <lineage>
        <taxon>Eukaryota</taxon>
        <taxon>Fungi</taxon>
        <taxon>Dikarya</taxon>
        <taxon>Ascomycota</taxon>
        <taxon>Pezizomycotina</taxon>
        <taxon>Sordariomycetes</taxon>
        <taxon>Sordariomycetidae</taxon>
        <taxon>Sordariales</taxon>
        <taxon>Lasiosphaeriaceae</taxon>
        <taxon>Lasiosphaeris</taxon>
    </lineage>
</organism>
<dbReference type="AlphaFoldDB" id="A0AA40E1S7"/>
<dbReference type="EMBL" id="JAUKUA010000003">
    <property type="protein sequence ID" value="KAK0721071.1"/>
    <property type="molecule type" value="Genomic_DNA"/>
</dbReference>
<sequence length="71" mass="7936">MCAPTLGRLLVAASCRPSCTRARATVLRPEKLEFGAFEGVELIYNDDSSIKRSLVCRLANRLAWRAWRLVG</sequence>
<reference evidence="1" key="1">
    <citation type="submission" date="2023-06" db="EMBL/GenBank/DDBJ databases">
        <title>Genome-scale phylogeny and comparative genomics of the fungal order Sordariales.</title>
        <authorList>
            <consortium name="Lawrence Berkeley National Laboratory"/>
            <person name="Hensen N."/>
            <person name="Bonometti L."/>
            <person name="Westerberg I."/>
            <person name="Brannstrom I.O."/>
            <person name="Guillou S."/>
            <person name="Cros-Aarteil S."/>
            <person name="Calhoun S."/>
            <person name="Haridas S."/>
            <person name="Kuo A."/>
            <person name="Mondo S."/>
            <person name="Pangilinan J."/>
            <person name="Riley R."/>
            <person name="Labutti K."/>
            <person name="Andreopoulos B."/>
            <person name="Lipzen A."/>
            <person name="Chen C."/>
            <person name="Yanf M."/>
            <person name="Daum C."/>
            <person name="Ng V."/>
            <person name="Clum A."/>
            <person name="Steindorff A."/>
            <person name="Ohm R."/>
            <person name="Martin F."/>
            <person name="Silar P."/>
            <person name="Natvig D."/>
            <person name="Lalanne C."/>
            <person name="Gautier V."/>
            <person name="Ament-Velasquez S.L."/>
            <person name="Kruys A."/>
            <person name="Hutchinson M.I."/>
            <person name="Powell A.J."/>
            <person name="Barry K."/>
            <person name="Miller A.N."/>
            <person name="Grigoriev I.V."/>
            <person name="Debuchy R."/>
            <person name="Gladieux P."/>
            <person name="Thoren M.H."/>
            <person name="Johannesson H."/>
        </authorList>
    </citation>
    <scope>NUCLEOTIDE SEQUENCE</scope>
    <source>
        <strain evidence="1">SMH4607-1</strain>
    </source>
</reference>
<proteinExistence type="predicted"/>
<name>A0AA40E1S7_9PEZI</name>
<comment type="caution">
    <text evidence="1">The sequence shown here is derived from an EMBL/GenBank/DDBJ whole genome shotgun (WGS) entry which is preliminary data.</text>
</comment>
<evidence type="ECO:0000313" key="1">
    <source>
        <dbReference type="EMBL" id="KAK0721071.1"/>
    </source>
</evidence>
<keyword evidence="2" id="KW-1185">Reference proteome</keyword>
<dbReference type="Proteomes" id="UP001172102">
    <property type="component" value="Unassembled WGS sequence"/>
</dbReference>